<name>A0A0M0JUY8_9EUKA</name>
<dbReference type="PANTHER" id="PTHR13061">
    <property type="entry name" value="DYNACTIN SUBUNIT P25"/>
    <property type="match status" value="1"/>
</dbReference>
<dbReference type="OrthoDB" id="25818at2759"/>
<dbReference type="InterPro" id="IPR050484">
    <property type="entry name" value="Transf_Hexapept/Carb_Anhydrase"/>
</dbReference>
<proteinExistence type="predicted"/>
<dbReference type="InterPro" id="IPR001451">
    <property type="entry name" value="Hexapep"/>
</dbReference>
<dbReference type="AlphaFoldDB" id="A0A0M0JUY8"/>
<dbReference type="PANTHER" id="PTHR13061:SF29">
    <property type="entry name" value="GAMMA CARBONIC ANHYDRASE-LIKE 1, MITOCHONDRIAL-RELATED"/>
    <property type="match status" value="1"/>
</dbReference>
<organism evidence="1 2">
    <name type="scientific">Chrysochromulina tobinii</name>
    <dbReference type="NCBI Taxonomy" id="1460289"/>
    <lineage>
        <taxon>Eukaryota</taxon>
        <taxon>Haptista</taxon>
        <taxon>Haptophyta</taxon>
        <taxon>Prymnesiophyceae</taxon>
        <taxon>Prymnesiales</taxon>
        <taxon>Chrysochromulinaceae</taxon>
        <taxon>Chrysochromulina</taxon>
    </lineage>
</organism>
<gene>
    <name evidence="1" type="ORF">Ctob_004165</name>
</gene>
<evidence type="ECO:0000313" key="2">
    <source>
        <dbReference type="Proteomes" id="UP000037460"/>
    </source>
</evidence>
<comment type="caution">
    <text evidence="1">The sequence shown here is derived from an EMBL/GenBank/DDBJ whole genome shotgun (WGS) entry which is preliminary data.</text>
</comment>
<dbReference type="InterPro" id="IPR047324">
    <property type="entry name" value="LbH_gamma_CA-like"/>
</dbReference>
<dbReference type="Pfam" id="PF00132">
    <property type="entry name" value="Hexapep"/>
    <property type="match status" value="1"/>
</dbReference>
<keyword evidence="2" id="KW-1185">Reference proteome</keyword>
<dbReference type="EMBL" id="JWZX01002242">
    <property type="protein sequence ID" value="KOO30360.1"/>
    <property type="molecule type" value="Genomic_DNA"/>
</dbReference>
<dbReference type="Gene3D" id="2.160.10.10">
    <property type="entry name" value="Hexapeptide repeat proteins"/>
    <property type="match status" value="1"/>
</dbReference>
<dbReference type="Proteomes" id="UP000037460">
    <property type="component" value="Unassembled WGS sequence"/>
</dbReference>
<evidence type="ECO:0000313" key="1">
    <source>
        <dbReference type="EMBL" id="KOO30360.1"/>
    </source>
</evidence>
<protein>
    <submittedName>
        <fullName evidence="1">Ferripyochelin binding protein</fullName>
    </submittedName>
</protein>
<sequence>MVVGEQTVPLVHSRPSDLAELNLTLDELRTRHPDAIIGRYLDRVPRIASDALICAGAVVVGDVRIGQGASVWYGAVLRGDLNYIEVGSYSNIQDGSVIHLGDNDPTVIGEYVVVGHRAVLHGCTLEDHVLIGMQATILDGAVVGRGSIIGAGAIVPSGSVIPPLSLVLGMPGKVVKTLSPEKEAVHRKLAEKYARLAANYRNA</sequence>
<dbReference type="SUPFAM" id="SSF51161">
    <property type="entry name" value="Trimeric LpxA-like enzymes"/>
    <property type="match status" value="1"/>
</dbReference>
<accession>A0A0M0JUY8</accession>
<dbReference type="InterPro" id="IPR011004">
    <property type="entry name" value="Trimer_LpxA-like_sf"/>
</dbReference>
<dbReference type="CDD" id="cd04645">
    <property type="entry name" value="LbH_gamma_CA_like"/>
    <property type="match status" value="1"/>
</dbReference>
<reference evidence="2" key="1">
    <citation type="journal article" date="2015" name="PLoS Genet.">
        <title>Genome Sequence and Transcriptome Analyses of Chrysochromulina tobin: Metabolic Tools for Enhanced Algal Fitness in the Prominent Order Prymnesiales (Haptophyceae).</title>
        <authorList>
            <person name="Hovde B.T."/>
            <person name="Deodato C.R."/>
            <person name="Hunsperger H.M."/>
            <person name="Ryken S.A."/>
            <person name="Yost W."/>
            <person name="Jha R.K."/>
            <person name="Patterson J."/>
            <person name="Monnat R.J. Jr."/>
            <person name="Barlow S.B."/>
            <person name="Starkenburg S.R."/>
            <person name="Cattolico R.A."/>
        </authorList>
    </citation>
    <scope>NUCLEOTIDE SEQUENCE</scope>
    <source>
        <strain evidence="2">CCMP291</strain>
    </source>
</reference>